<organism evidence="1 2">
    <name type="scientific">Avena sativa</name>
    <name type="common">Oat</name>
    <dbReference type="NCBI Taxonomy" id="4498"/>
    <lineage>
        <taxon>Eukaryota</taxon>
        <taxon>Viridiplantae</taxon>
        <taxon>Streptophyta</taxon>
        <taxon>Embryophyta</taxon>
        <taxon>Tracheophyta</taxon>
        <taxon>Spermatophyta</taxon>
        <taxon>Magnoliopsida</taxon>
        <taxon>Liliopsida</taxon>
        <taxon>Poales</taxon>
        <taxon>Poaceae</taxon>
        <taxon>BOP clade</taxon>
        <taxon>Pooideae</taxon>
        <taxon>Poodae</taxon>
        <taxon>Poeae</taxon>
        <taxon>Poeae Chloroplast Group 1 (Aveneae type)</taxon>
        <taxon>Aveninae</taxon>
        <taxon>Avena</taxon>
    </lineage>
</organism>
<reference evidence="1" key="2">
    <citation type="submission" date="2025-09" db="UniProtKB">
        <authorList>
            <consortium name="EnsemblPlants"/>
        </authorList>
    </citation>
    <scope>IDENTIFICATION</scope>
</reference>
<evidence type="ECO:0000313" key="2">
    <source>
        <dbReference type="Proteomes" id="UP001732700"/>
    </source>
</evidence>
<proteinExistence type="predicted"/>
<accession>A0ACD5Z4X4</accession>
<reference evidence="1" key="1">
    <citation type="submission" date="2021-05" db="EMBL/GenBank/DDBJ databases">
        <authorList>
            <person name="Scholz U."/>
            <person name="Mascher M."/>
            <person name="Fiebig A."/>
        </authorList>
    </citation>
    <scope>NUCLEOTIDE SEQUENCE [LARGE SCALE GENOMIC DNA]</scope>
</reference>
<name>A0ACD5Z4X4_AVESA</name>
<protein>
    <submittedName>
        <fullName evidence="1">Uncharacterized protein</fullName>
    </submittedName>
</protein>
<evidence type="ECO:0000313" key="1">
    <source>
        <dbReference type="EnsemblPlants" id="AVESA.00010b.r2.6CG1095800.1.CDS.1"/>
    </source>
</evidence>
<dbReference type="EnsemblPlants" id="AVESA.00010b.r2.6CG1095800.1">
    <property type="protein sequence ID" value="AVESA.00010b.r2.6CG1095800.1.CDS.1"/>
    <property type="gene ID" value="AVESA.00010b.r2.6CG1095800"/>
</dbReference>
<sequence>MTSSQALGLVKNELGDYEFIVAIVIWYEVLFTVNLLSKSLQTKDMLIDVAIEKVQGLISFFERYRETGFLQALEMAKGIALELDIGAKFPEKREIKRKKQFDENPDDTSIATQSAEESFRINYFIPLVEQAIFSLKSRFEQYKGYQNFFGFLFTSETLQSLDNDSLRSSCDYLESSIMDRKPGIDADEDRKSDIDAKELYIELKLLQDFMPKENMGLAEVLNFLKRHGCFPNASIAYRVLLTIPVTVASAERSFSKLKLLKSYMRTTMTQQRLNDLAIIALESEVSEKIDYENIIEDFISKNTKRMMLFK</sequence>
<dbReference type="Proteomes" id="UP001732700">
    <property type="component" value="Chromosome 6C"/>
</dbReference>
<keyword evidence="2" id="KW-1185">Reference proteome</keyword>